<protein>
    <submittedName>
        <fullName evidence="1">Uncharacterized protein</fullName>
    </submittedName>
</protein>
<dbReference type="AlphaFoldDB" id="A0A285JTH1"/>
<sequence>MNYGFWIYGDLDRGRLAEALAEMLSLPAGSVDVGDDGDEDRRWESPVICTLTPLTGDLHWNLDIYVSEAVPEPPPEAAAGVWLAGRLRTVVAFQAQPFPPSAFWLVAPDGTKTRARIFEADDAPAYTIDAVERPFPALPGLRVAAIPEVIREHRMPTPITDSLRGRVDHEVAARLGAWEGMVTRLEQGWPPDGWYPEEYYRQDLQTRDELAVDMPDEIRGAVEEIDRRFAAATSDSGGGDGDEAWWWRRIPRTN</sequence>
<evidence type="ECO:0000313" key="1">
    <source>
        <dbReference type="EMBL" id="SNY62371.1"/>
    </source>
</evidence>
<dbReference type="EMBL" id="OBDY01000023">
    <property type="protein sequence ID" value="SNY62371.1"/>
    <property type="molecule type" value="Genomic_DNA"/>
</dbReference>
<proteinExistence type="predicted"/>
<dbReference type="Proteomes" id="UP000219612">
    <property type="component" value="Unassembled WGS sequence"/>
</dbReference>
<accession>A0A285JTH1</accession>
<organism evidence="1 2">
    <name type="scientific">Paractinoplanes atraurantiacus</name>
    <dbReference type="NCBI Taxonomy" id="1036182"/>
    <lineage>
        <taxon>Bacteria</taxon>
        <taxon>Bacillati</taxon>
        <taxon>Actinomycetota</taxon>
        <taxon>Actinomycetes</taxon>
        <taxon>Micromonosporales</taxon>
        <taxon>Micromonosporaceae</taxon>
        <taxon>Paractinoplanes</taxon>
    </lineage>
</organism>
<reference evidence="1 2" key="1">
    <citation type="submission" date="2017-09" db="EMBL/GenBank/DDBJ databases">
        <authorList>
            <person name="Ehlers B."/>
            <person name="Leendertz F.H."/>
        </authorList>
    </citation>
    <scope>NUCLEOTIDE SEQUENCE [LARGE SCALE GENOMIC DNA]</scope>
    <source>
        <strain evidence="1 2">CGMCC 4.6857</strain>
    </source>
</reference>
<evidence type="ECO:0000313" key="2">
    <source>
        <dbReference type="Proteomes" id="UP000219612"/>
    </source>
</evidence>
<name>A0A285JTH1_9ACTN</name>
<keyword evidence="2" id="KW-1185">Reference proteome</keyword>
<gene>
    <name evidence="1" type="ORF">SAMN05421748_123136</name>
</gene>